<evidence type="ECO:0000259" key="4">
    <source>
        <dbReference type="Pfam" id="PF01464"/>
    </source>
</evidence>
<dbReference type="SUPFAM" id="SSF53955">
    <property type="entry name" value="Lysozyme-like"/>
    <property type="match status" value="1"/>
</dbReference>
<dbReference type="Proteomes" id="UP000240624">
    <property type="component" value="Unassembled WGS sequence"/>
</dbReference>
<dbReference type="AlphaFoldDB" id="A0A1X6YDL0"/>
<evidence type="ECO:0000313" key="8">
    <source>
        <dbReference type="Proteomes" id="UP000240624"/>
    </source>
</evidence>
<dbReference type="EMBL" id="FWFY01000001">
    <property type="protein sequence ID" value="SLN18144.1"/>
    <property type="molecule type" value="Genomic_DNA"/>
</dbReference>
<feature type="compositionally biased region" description="Polar residues" evidence="2">
    <location>
        <begin position="195"/>
        <end position="210"/>
    </location>
</feature>
<dbReference type="InterPro" id="IPR023346">
    <property type="entry name" value="Lysozyme-like_dom_sf"/>
</dbReference>
<evidence type="ECO:0000256" key="3">
    <source>
        <dbReference type="SAM" id="SignalP"/>
    </source>
</evidence>
<dbReference type="EMBL" id="PYGB01000003">
    <property type="protein sequence ID" value="PSK86970.1"/>
    <property type="molecule type" value="Genomic_DNA"/>
</dbReference>
<dbReference type="OrthoDB" id="5763339at2"/>
<keyword evidence="3" id="KW-0732">Signal</keyword>
<reference evidence="6 7" key="1">
    <citation type="submission" date="2017-03" db="EMBL/GenBank/DDBJ databases">
        <authorList>
            <person name="Afonso C.L."/>
            <person name="Miller P.J."/>
            <person name="Scott M.A."/>
            <person name="Spackman E."/>
            <person name="Goraichik I."/>
            <person name="Dimitrov K.M."/>
            <person name="Suarez D.L."/>
            <person name="Swayne D.E."/>
        </authorList>
    </citation>
    <scope>NUCLEOTIDE SEQUENCE [LARGE SCALE GENOMIC DNA]</scope>
    <source>
        <strain evidence="6 7">CECT 8367</strain>
    </source>
</reference>
<dbReference type="InterPro" id="IPR008258">
    <property type="entry name" value="Transglycosylase_SLT_dom_1"/>
</dbReference>
<evidence type="ECO:0000313" key="6">
    <source>
        <dbReference type="EMBL" id="SLN18144.1"/>
    </source>
</evidence>
<proteinExistence type="inferred from homology"/>
<gene>
    <name evidence="5" type="ORF">CLV79_10316</name>
    <name evidence="6" type="ORF">LOS8367_00384</name>
</gene>
<feature type="signal peptide" evidence="3">
    <location>
        <begin position="1"/>
        <end position="26"/>
    </location>
</feature>
<dbReference type="Gene3D" id="1.10.530.10">
    <property type="match status" value="1"/>
</dbReference>
<reference evidence="5 8" key="2">
    <citation type="submission" date="2018-03" db="EMBL/GenBank/DDBJ databases">
        <title>Genomic Encyclopedia of Archaeal and Bacterial Type Strains, Phase II (KMG-II): from individual species to whole genera.</title>
        <authorList>
            <person name="Goeker M."/>
        </authorList>
    </citation>
    <scope>NUCLEOTIDE SEQUENCE [LARGE SCALE GENOMIC DNA]</scope>
    <source>
        <strain evidence="5 8">DSM 29956</strain>
    </source>
</reference>
<protein>
    <submittedName>
        <fullName evidence="6">Transglycosylase SLT domain protein</fullName>
    </submittedName>
    <submittedName>
        <fullName evidence="5">Transglycosylase-like protein with SLT domain</fullName>
    </submittedName>
</protein>
<feature type="chain" id="PRO_5044568101" evidence="3">
    <location>
        <begin position="27"/>
        <end position="219"/>
    </location>
</feature>
<evidence type="ECO:0000256" key="1">
    <source>
        <dbReference type="ARBA" id="ARBA00009387"/>
    </source>
</evidence>
<dbReference type="Proteomes" id="UP000193495">
    <property type="component" value="Unassembled WGS sequence"/>
</dbReference>
<dbReference type="PROSITE" id="PS51257">
    <property type="entry name" value="PROKAR_LIPOPROTEIN"/>
    <property type="match status" value="1"/>
</dbReference>
<dbReference type="Pfam" id="PF01464">
    <property type="entry name" value="SLT"/>
    <property type="match status" value="1"/>
</dbReference>
<organism evidence="6 7">
    <name type="scientific">Limimaricola soesokkakensis</name>
    <dbReference type="NCBI Taxonomy" id="1343159"/>
    <lineage>
        <taxon>Bacteria</taxon>
        <taxon>Pseudomonadati</taxon>
        <taxon>Pseudomonadota</taxon>
        <taxon>Alphaproteobacteria</taxon>
        <taxon>Rhodobacterales</taxon>
        <taxon>Paracoccaceae</taxon>
        <taxon>Limimaricola</taxon>
    </lineage>
</organism>
<accession>A0A1X6YDL0</accession>
<comment type="similarity">
    <text evidence="1">Belongs to the virb1 family.</text>
</comment>
<evidence type="ECO:0000313" key="5">
    <source>
        <dbReference type="EMBL" id="PSK86970.1"/>
    </source>
</evidence>
<feature type="domain" description="Transglycosylase SLT" evidence="4">
    <location>
        <begin position="92"/>
        <end position="159"/>
    </location>
</feature>
<sequence>MFPTRVSARLRRLMPIALLSLGAACAQIPEPEVEAAAPAALPVMAWDHRPESARWTDATLAALKAHGAPLLSQVPGDIANWCPGYAEASEDERAAFWAGMLSALAKHESTWNPEAVGGGGKWFGLVQIAPATARSYGCAAGSGSALKDGVANLSCAVRIAARTVRRDGVVSAGMRGLAADWGPFHSSRKRNEMANWTRSQSYCQPRQTAQAAAKSKRAG</sequence>
<name>A0A1X6YDL0_9RHOB</name>
<feature type="region of interest" description="Disordered" evidence="2">
    <location>
        <begin position="195"/>
        <end position="219"/>
    </location>
</feature>
<keyword evidence="8" id="KW-1185">Reference proteome</keyword>
<evidence type="ECO:0000313" key="7">
    <source>
        <dbReference type="Proteomes" id="UP000193495"/>
    </source>
</evidence>
<evidence type="ECO:0000256" key="2">
    <source>
        <dbReference type="SAM" id="MobiDB-lite"/>
    </source>
</evidence>